<evidence type="ECO:0000256" key="7">
    <source>
        <dbReference type="SAM" id="Phobius"/>
    </source>
</evidence>
<dbReference type="AlphaFoldDB" id="A0A841DRJ5"/>
<evidence type="ECO:0000256" key="3">
    <source>
        <dbReference type="ARBA" id="ARBA00022692"/>
    </source>
</evidence>
<proteinExistence type="inferred from homology"/>
<dbReference type="InterPro" id="IPR050250">
    <property type="entry name" value="Macrolide_Exporter_MacB"/>
</dbReference>
<feature type="transmembrane region" description="Helical" evidence="7">
    <location>
        <begin position="464"/>
        <end position="494"/>
    </location>
</feature>
<evidence type="ECO:0000256" key="6">
    <source>
        <dbReference type="ARBA" id="ARBA00038076"/>
    </source>
</evidence>
<feature type="transmembrane region" description="Helical" evidence="7">
    <location>
        <begin position="840"/>
        <end position="864"/>
    </location>
</feature>
<feature type="transmembrane region" description="Helical" evidence="7">
    <location>
        <begin position="330"/>
        <end position="351"/>
    </location>
</feature>
<gene>
    <name evidence="9" type="ORF">HDA44_005085</name>
</gene>
<dbReference type="GO" id="GO:0022857">
    <property type="term" value="F:transmembrane transporter activity"/>
    <property type="evidence" value="ECO:0007669"/>
    <property type="project" value="TreeGrafter"/>
</dbReference>
<comment type="subcellular location">
    <subcellularLocation>
        <location evidence="1">Cell membrane</location>
        <topology evidence="1">Multi-pass membrane protein</topology>
    </subcellularLocation>
</comment>
<dbReference type="PANTHER" id="PTHR30572">
    <property type="entry name" value="MEMBRANE COMPONENT OF TRANSPORTER-RELATED"/>
    <property type="match status" value="1"/>
</dbReference>
<feature type="transmembrane region" description="Helical" evidence="7">
    <location>
        <begin position="418"/>
        <end position="444"/>
    </location>
</feature>
<evidence type="ECO:0000256" key="5">
    <source>
        <dbReference type="ARBA" id="ARBA00023136"/>
    </source>
</evidence>
<sequence length="876" mass="90570">MGNWGPPLRIARRTMRRSLGRTLLVAALIGLPVMAATWIGVVMKTADPQGEAFATRTIGAADARLDVTQYGKLAPQTGPPSLYNEPPAAEGYDKAVRTPATFDPLTLLPAGSTVARAFTDAGMTEIQNAGVKTSVTLMTGDGSNPLTNGTLRLDQGRFPATSEEVAISPSLANKLGLRGASGTVESATGKKYAVVGLARVPAAQNMRAIFATPDTTLYEPDAGRTVQYLVDLPTSVNPDRLGDALRDQGLILLPRAIIVDPPADPFNGGGGDAGSYAAMALVLGFGVLEIVLLAGTAFAVGARRQTRELGLVLAAGGTPRDVRRIVAMQGLFAGLVGVLGGLVLAGIAVFAGRPLWERMTNTIFAGWQVPWVMILVIAALGLGAGLAAAAIPAINAGRQAPMTALAGRFEVTAKAVRVRIASVILLAGGLVCVFAGSAMIASALQTAKEQVTAHSPATVTPTGPIALVLLGITATIVALVWMLPGLVVKVAGLARGLPLSGRMAMRDAARHRHRTGPATAAIMMAVAGTAAVAFAASNSIAASAADYVATAHDGDASLRFIDGVEGQRGYSPQIVTDVARLLPVRNTYEIGYVRPHNVKANKYGYVPSLMADGPATKDGLTGFPLQAVDPAMVARFGEYGEKAAAALRAGLVVVPEVALKPGQKVALRHDDMGNAGQVGSVRAASFGATPPVQLLREYALIAPQAARALGTIEVIDVHYELTREPSAEELAAVSRLLGRDDLLQVEKGYQSPARLFLIGILGAATVVTLLGVAISVSLSAAEGRADLATLAAIGAPPRRRRSLAAAQAWVLGQLGCVLGVGVGALYGYTAHAAFGSPHFVIPWAEIAGIVIVVPLFAGLLAWLLTRSRLPMVSRID</sequence>
<evidence type="ECO:0000313" key="9">
    <source>
        <dbReference type="EMBL" id="MBB5981744.1"/>
    </source>
</evidence>
<feature type="transmembrane region" description="Helical" evidence="7">
    <location>
        <begin position="808"/>
        <end position="828"/>
    </location>
</feature>
<dbReference type="GO" id="GO:0005886">
    <property type="term" value="C:plasma membrane"/>
    <property type="evidence" value="ECO:0007669"/>
    <property type="project" value="UniProtKB-SubCell"/>
</dbReference>
<feature type="transmembrane region" description="Helical" evidence="7">
    <location>
        <begin position="515"/>
        <end position="536"/>
    </location>
</feature>
<keyword evidence="10" id="KW-1185">Reference proteome</keyword>
<feature type="transmembrane region" description="Helical" evidence="7">
    <location>
        <begin position="755"/>
        <end position="778"/>
    </location>
</feature>
<dbReference type="Proteomes" id="UP000558997">
    <property type="component" value="Unassembled WGS sequence"/>
</dbReference>
<name>A0A841DRJ5_9ACTN</name>
<dbReference type="InterPro" id="IPR003838">
    <property type="entry name" value="ABC3_permease_C"/>
</dbReference>
<organism evidence="9 10">
    <name type="scientific">Kribbella solani</name>
    <dbReference type="NCBI Taxonomy" id="236067"/>
    <lineage>
        <taxon>Bacteria</taxon>
        <taxon>Bacillati</taxon>
        <taxon>Actinomycetota</taxon>
        <taxon>Actinomycetes</taxon>
        <taxon>Propionibacteriales</taxon>
        <taxon>Kribbellaceae</taxon>
        <taxon>Kribbella</taxon>
    </lineage>
</organism>
<evidence type="ECO:0000256" key="4">
    <source>
        <dbReference type="ARBA" id="ARBA00022989"/>
    </source>
</evidence>
<dbReference type="RefSeq" id="WP_184838472.1">
    <property type="nucleotide sequence ID" value="NZ_BAAAVN010000020.1"/>
</dbReference>
<feature type="transmembrane region" description="Helical" evidence="7">
    <location>
        <begin position="371"/>
        <end position="397"/>
    </location>
</feature>
<comment type="similarity">
    <text evidence="6">Belongs to the ABC-4 integral membrane protein family.</text>
</comment>
<reference evidence="9 10" key="1">
    <citation type="submission" date="2020-08" db="EMBL/GenBank/DDBJ databases">
        <title>Sequencing the genomes of 1000 actinobacteria strains.</title>
        <authorList>
            <person name="Klenk H.-P."/>
        </authorList>
    </citation>
    <scope>NUCLEOTIDE SEQUENCE [LARGE SCALE GENOMIC DNA]</scope>
    <source>
        <strain evidence="9 10">DSM 17294</strain>
    </source>
</reference>
<comment type="caution">
    <text evidence="9">The sequence shown here is derived from an EMBL/GenBank/DDBJ whole genome shotgun (WGS) entry which is preliminary data.</text>
</comment>
<evidence type="ECO:0000256" key="1">
    <source>
        <dbReference type="ARBA" id="ARBA00004651"/>
    </source>
</evidence>
<dbReference type="EMBL" id="JACHNF010000001">
    <property type="protein sequence ID" value="MBB5981744.1"/>
    <property type="molecule type" value="Genomic_DNA"/>
</dbReference>
<accession>A0A841DRJ5</accession>
<feature type="domain" description="ABC3 transporter permease C-terminal" evidence="8">
    <location>
        <begin position="282"/>
        <end position="400"/>
    </location>
</feature>
<evidence type="ECO:0000256" key="2">
    <source>
        <dbReference type="ARBA" id="ARBA00022475"/>
    </source>
</evidence>
<evidence type="ECO:0000259" key="8">
    <source>
        <dbReference type="Pfam" id="PF02687"/>
    </source>
</evidence>
<keyword evidence="3 7" id="KW-0812">Transmembrane</keyword>
<dbReference type="PANTHER" id="PTHR30572:SF4">
    <property type="entry name" value="ABC TRANSPORTER PERMEASE YTRF"/>
    <property type="match status" value="1"/>
</dbReference>
<keyword evidence="2" id="KW-1003">Cell membrane</keyword>
<keyword evidence="5 7" id="KW-0472">Membrane</keyword>
<keyword evidence="4 7" id="KW-1133">Transmembrane helix</keyword>
<feature type="transmembrane region" description="Helical" evidence="7">
    <location>
        <begin position="276"/>
        <end position="300"/>
    </location>
</feature>
<feature type="domain" description="ABC3 transporter permease C-terminal" evidence="8">
    <location>
        <begin position="760"/>
        <end position="866"/>
    </location>
</feature>
<dbReference type="Pfam" id="PF02687">
    <property type="entry name" value="FtsX"/>
    <property type="match status" value="2"/>
</dbReference>
<evidence type="ECO:0000313" key="10">
    <source>
        <dbReference type="Proteomes" id="UP000558997"/>
    </source>
</evidence>
<protein>
    <submittedName>
        <fullName evidence="9">Putative ABC transport system permease protein</fullName>
    </submittedName>
</protein>